<evidence type="ECO:0000313" key="2">
    <source>
        <dbReference type="EMBL" id="KAF2325401.1"/>
    </source>
</evidence>
<organism evidence="2 3">
    <name type="scientific">Hevea brasiliensis</name>
    <name type="common">Para rubber tree</name>
    <name type="synonym">Siphonia brasiliensis</name>
    <dbReference type="NCBI Taxonomy" id="3981"/>
    <lineage>
        <taxon>Eukaryota</taxon>
        <taxon>Viridiplantae</taxon>
        <taxon>Streptophyta</taxon>
        <taxon>Embryophyta</taxon>
        <taxon>Tracheophyta</taxon>
        <taxon>Spermatophyta</taxon>
        <taxon>Magnoliopsida</taxon>
        <taxon>eudicotyledons</taxon>
        <taxon>Gunneridae</taxon>
        <taxon>Pentapetalae</taxon>
        <taxon>rosids</taxon>
        <taxon>fabids</taxon>
        <taxon>Malpighiales</taxon>
        <taxon>Euphorbiaceae</taxon>
        <taxon>Crotonoideae</taxon>
        <taxon>Micrandreae</taxon>
        <taxon>Hevea</taxon>
    </lineage>
</organism>
<sequence>MAPSKGWMDLVGDHLNDIYLRGVEKFLDYAFKKNGMYGEIHCPCVKCSNRYSVTREVVRTHLKVYGIIRSYTFWYHHGERVGEYESDSESDQLNEDEPSDEMHDMLRDLYPEFCDQDTNYEDMDTFSHDIHEEDPNDEADKFYRLLKDFEQPLYKGPKSSKLSCLVKLLHIKSLGRWSNKSFTMLLQLLKDELLPGRSTLPDSYYDAKKDTCKQCYMGHRRYLPLSHKWRNDKESFDGTRERGLPPKPLAGDDILDQVKDLEGVILTKAPHIKKVISHDGRGDNWNKKSIFFDLPY</sequence>
<dbReference type="Pfam" id="PF13963">
    <property type="entry name" value="Transpos_assoc"/>
    <property type="match status" value="1"/>
</dbReference>
<dbReference type="Proteomes" id="UP000467840">
    <property type="component" value="Chromosome 5"/>
</dbReference>
<dbReference type="InterPro" id="IPR004242">
    <property type="entry name" value="Transposase_21"/>
</dbReference>
<dbReference type="PANTHER" id="PTHR10775:SF173">
    <property type="match status" value="1"/>
</dbReference>
<keyword evidence="3" id="KW-1185">Reference proteome</keyword>
<comment type="caution">
    <text evidence="2">The sequence shown here is derived from an EMBL/GenBank/DDBJ whole genome shotgun (WGS) entry which is preliminary data.</text>
</comment>
<accession>A0A6A6NJI7</accession>
<name>A0A6A6NJI7_HEVBR</name>
<dbReference type="Pfam" id="PF02992">
    <property type="entry name" value="Transposase_21"/>
    <property type="match status" value="1"/>
</dbReference>
<dbReference type="AlphaFoldDB" id="A0A6A6NJI7"/>
<protein>
    <recommendedName>
        <fullName evidence="1">Transposase-associated domain-containing protein</fullName>
    </recommendedName>
</protein>
<feature type="domain" description="Transposase-associated" evidence="1">
    <location>
        <begin position="5"/>
        <end position="79"/>
    </location>
</feature>
<evidence type="ECO:0000313" key="3">
    <source>
        <dbReference type="Proteomes" id="UP000467840"/>
    </source>
</evidence>
<reference evidence="2 3" key="1">
    <citation type="journal article" date="2020" name="Mol. Plant">
        <title>The Chromosome-Based Rubber Tree Genome Provides New Insights into Spurge Genome Evolution and Rubber Biosynthesis.</title>
        <authorList>
            <person name="Liu J."/>
            <person name="Shi C."/>
            <person name="Shi C.C."/>
            <person name="Li W."/>
            <person name="Zhang Q.J."/>
            <person name="Zhang Y."/>
            <person name="Li K."/>
            <person name="Lu H.F."/>
            <person name="Shi C."/>
            <person name="Zhu S.T."/>
            <person name="Xiao Z.Y."/>
            <person name="Nan H."/>
            <person name="Yue Y."/>
            <person name="Zhu X.G."/>
            <person name="Wu Y."/>
            <person name="Hong X.N."/>
            <person name="Fan G.Y."/>
            <person name="Tong Y."/>
            <person name="Zhang D."/>
            <person name="Mao C.L."/>
            <person name="Liu Y.L."/>
            <person name="Hao S.J."/>
            <person name="Liu W.Q."/>
            <person name="Lv M.Q."/>
            <person name="Zhang H.B."/>
            <person name="Liu Y."/>
            <person name="Hu-Tang G.R."/>
            <person name="Wang J.P."/>
            <person name="Wang J.H."/>
            <person name="Sun Y.H."/>
            <person name="Ni S.B."/>
            <person name="Chen W.B."/>
            <person name="Zhang X.C."/>
            <person name="Jiao Y.N."/>
            <person name="Eichler E.E."/>
            <person name="Li G.H."/>
            <person name="Liu X."/>
            <person name="Gao L.Z."/>
        </authorList>
    </citation>
    <scope>NUCLEOTIDE SEQUENCE [LARGE SCALE GENOMIC DNA]</scope>
    <source>
        <strain evidence="3">cv. GT1</strain>
        <tissue evidence="2">Leaf</tissue>
    </source>
</reference>
<proteinExistence type="predicted"/>
<dbReference type="InterPro" id="IPR029480">
    <property type="entry name" value="Transpos_assoc"/>
</dbReference>
<dbReference type="EMBL" id="JAAGAX010000001">
    <property type="protein sequence ID" value="KAF2325401.1"/>
    <property type="molecule type" value="Genomic_DNA"/>
</dbReference>
<gene>
    <name evidence="2" type="ORF">GH714_027496</name>
</gene>
<evidence type="ECO:0000259" key="1">
    <source>
        <dbReference type="Pfam" id="PF13963"/>
    </source>
</evidence>
<dbReference type="PANTHER" id="PTHR10775">
    <property type="entry name" value="OS08G0208400 PROTEIN"/>
    <property type="match status" value="1"/>
</dbReference>